<sequence length="235" mass="26439">MKKLDIYRNDNYVLNDAFDQAVMNIHILKKQHGYKSFVITGCETGDGSTTVAINLAAAFASAGYRTVLIDGDMRKKNRYKRLNENTSEGLSDYLMDRVPLDAIITETTTENLSYIPCGELIDNPVRLLCSSKMNDARLELEGTFDFIIYDMPAVNAAMDAKVMSVSVDATILVSAINDTSKKGLYAAANILTEANANLIGTIINKMDMEQYVAYREDYDYFRNERYVRKNKNKAK</sequence>
<dbReference type="Pfam" id="PF13614">
    <property type="entry name" value="AAA_31"/>
    <property type="match status" value="1"/>
</dbReference>
<evidence type="ECO:0000256" key="7">
    <source>
        <dbReference type="ARBA" id="ARBA00023137"/>
    </source>
</evidence>
<comment type="caution">
    <text evidence="10">The sequence shown here is derived from an EMBL/GenBank/DDBJ whole genome shotgun (WGS) entry which is preliminary data.</text>
</comment>
<dbReference type="Proteomes" id="UP000766246">
    <property type="component" value="Unassembled WGS sequence"/>
</dbReference>
<dbReference type="NCBIfam" id="TIGR01007">
    <property type="entry name" value="eps_fam"/>
    <property type="match status" value="1"/>
</dbReference>
<dbReference type="PANTHER" id="PTHR32309:SF13">
    <property type="entry name" value="FERRIC ENTEROBACTIN TRANSPORT PROTEIN FEPE"/>
    <property type="match status" value="1"/>
</dbReference>
<reference evidence="10" key="1">
    <citation type="submission" date="2019-04" db="EMBL/GenBank/DDBJ databases">
        <title>Evolution of Biomass-Degrading Anaerobic Consortia Revealed by Metagenomics.</title>
        <authorList>
            <person name="Peng X."/>
        </authorList>
    </citation>
    <scope>NUCLEOTIDE SEQUENCE</scope>
    <source>
        <strain evidence="10">SIG311</strain>
    </source>
</reference>
<evidence type="ECO:0000256" key="5">
    <source>
        <dbReference type="ARBA" id="ARBA00022777"/>
    </source>
</evidence>
<dbReference type="Gene3D" id="3.40.50.300">
    <property type="entry name" value="P-loop containing nucleotide triphosphate hydrolases"/>
    <property type="match status" value="1"/>
</dbReference>
<dbReference type="InterPro" id="IPR027417">
    <property type="entry name" value="P-loop_NTPase"/>
</dbReference>
<evidence type="ECO:0000256" key="3">
    <source>
        <dbReference type="ARBA" id="ARBA00022679"/>
    </source>
</evidence>
<dbReference type="AlphaFoldDB" id="A0A927U9A7"/>
<dbReference type="InterPro" id="IPR025669">
    <property type="entry name" value="AAA_dom"/>
</dbReference>
<gene>
    <name evidence="10" type="ORF">E7272_11190</name>
</gene>
<keyword evidence="3" id="KW-0808">Transferase</keyword>
<comment type="similarity">
    <text evidence="1">Belongs to the CpsD/CapB family.</text>
</comment>
<dbReference type="GO" id="GO:0005524">
    <property type="term" value="F:ATP binding"/>
    <property type="evidence" value="ECO:0007669"/>
    <property type="project" value="UniProtKB-KW"/>
</dbReference>
<proteinExistence type="inferred from homology"/>
<dbReference type="CDD" id="cd05387">
    <property type="entry name" value="BY-kinase"/>
    <property type="match status" value="1"/>
</dbReference>
<dbReference type="InterPro" id="IPR005702">
    <property type="entry name" value="Wzc-like_C"/>
</dbReference>
<keyword evidence="4" id="KW-0547">Nucleotide-binding</keyword>
<dbReference type="EC" id="2.7.10.2" evidence="2"/>
<dbReference type="GO" id="GO:0005886">
    <property type="term" value="C:plasma membrane"/>
    <property type="evidence" value="ECO:0007669"/>
    <property type="project" value="TreeGrafter"/>
</dbReference>
<keyword evidence="5 10" id="KW-0418">Kinase</keyword>
<keyword evidence="7" id="KW-0829">Tyrosine-protein kinase</keyword>
<evidence type="ECO:0000313" key="11">
    <source>
        <dbReference type="Proteomes" id="UP000766246"/>
    </source>
</evidence>
<dbReference type="SUPFAM" id="SSF52540">
    <property type="entry name" value="P-loop containing nucleoside triphosphate hydrolases"/>
    <property type="match status" value="1"/>
</dbReference>
<evidence type="ECO:0000256" key="1">
    <source>
        <dbReference type="ARBA" id="ARBA00007316"/>
    </source>
</evidence>
<accession>A0A927U9A7</accession>
<evidence type="ECO:0000259" key="9">
    <source>
        <dbReference type="Pfam" id="PF13614"/>
    </source>
</evidence>
<evidence type="ECO:0000313" key="10">
    <source>
        <dbReference type="EMBL" id="MBE5920390.1"/>
    </source>
</evidence>
<evidence type="ECO:0000256" key="2">
    <source>
        <dbReference type="ARBA" id="ARBA00011903"/>
    </source>
</evidence>
<evidence type="ECO:0000256" key="4">
    <source>
        <dbReference type="ARBA" id="ARBA00022741"/>
    </source>
</evidence>
<dbReference type="EMBL" id="SVER01000031">
    <property type="protein sequence ID" value="MBE5920390.1"/>
    <property type="molecule type" value="Genomic_DNA"/>
</dbReference>
<keyword evidence="6" id="KW-0067">ATP-binding</keyword>
<organism evidence="10 11">
    <name type="scientific">Pseudobutyrivibrio ruminis</name>
    <dbReference type="NCBI Taxonomy" id="46206"/>
    <lineage>
        <taxon>Bacteria</taxon>
        <taxon>Bacillati</taxon>
        <taxon>Bacillota</taxon>
        <taxon>Clostridia</taxon>
        <taxon>Lachnospirales</taxon>
        <taxon>Lachnospiraceae</taxon>
        <taxon>Pseudobutyrivibrio</taxon>
    </lineage>
</organism>
<evidence type="ECO:0000256" key="8">
    <source>
        <dbReference type="ARBA" id="ARBA00051245"/>
    </source>
</evidence>
<dbReference type="PANTHER" id="PTHR32309">
    <property type="entry name" value="TYROSINE-PROTEIN KINASE"/>
    <property type="match status" value="1"/>
</dbReference>
<name>A0A927U9A7_9FIRM</name>
<protein>
    <recommendedName>
        <fullName evidence="2">non-specific protein-tyrosine kinase</fullName>
        <ecNumber evidence="2">2.7.10.2</ecNumber>
    </recommendedName>
</protein>
<dbReference type="InterPro" id="IPR050445">
    <property type="entry name" value="Bact_polysacc_biosynth/exp"/>
</dbReference>
<dbReference type="GO" id="GO:0004715">
    <property type="term" value="F:non-membrane spanning protein tyrosine kinase activity"/>
    <property type="evidence" value="ECO:0007669"/>
    <property type="project" value="UniProtKB-EC"/>
</dbReference>
<comment type="catalytic activity">
    <reaction evidence="8">
        <text>L-tyrosyl-[protein] + ATP = O-phospho-L-tyrosyl-[protein] + ADP + H(+)</text>
        <dbReference type="Rhea" id="RHEA:10596"/>
        <dbReference type="Rhea" id="RHEA-COMP:10136"/>
        <dbReference type="Rhea" id="RHEA-COMP:20101"/>
        <dbReference type="ChEBI" id="CHEBI:15378"/>
        <dbReference type="ChEBI" id="CHEBI:30616"/>
        <dbReference type="ChEBI" id="CHEBI:46858"/>
        <dbReference type="ChEBI" id="CHEBI:61978"/>
        <dbReference type="ChEBI" id="CHEBI:456216"/>
        <dbReference type="EC" id="2.7.10.2"/>
    </reaction>
</comment>
<evidence type="ECO:0000256" key="6">
    <source>
        <dbReference type="ARBA" id="ARBA00022840"/>
    </source>
</evidence>
<feature type="domain" description="AAA" evidence="9">
    <location>
        <begin position="44"/>
        <end position="194"/>
    </location>
</feature>